<evidence type="ECO:0008006" key="6">
    <source>
        <dbReference type="Google" id="ProtNLM"/>
    </source>
</evidence>
<feature type="transmembrane region" description="Helical" evidence="3">
    <location>
        <begin position="236"/>
        <end position="255"/>
    </location>
</feature>
<keyword evidence="3" id="KW-1133">Transmembrane helix</keyword>
<evidence type="ECO:0000313" key="5">
    <source>
        <dbReference type="Proteomes" id="UP001501570"/>
    </source>
</evidence>
<feature type="transmembrane region" description="Helical" evidence="3">
    <location>
        <begin position="291"/>
        <end position="314"/>
    </location>
</feature>
<organism evidence="4 5">
    <name type="scientific">Rugosimonospora acidiphila</name>
    <dbReference type="NCBI Taxonomy" id="556531"/>
    <lineage>
        <taxon>Bacteria</taxon>
        <taxon>Bacillati</taxon>
        <taxon>Actinomycetota</taxon>
        <taxon>Actinomycetes</taxon>
        <taxon>Micromonosporales</taxon>
        <taxon>Micromonosporaceae</taxon>
        <taxon>Rugosimonospora</taxon>
    </lineage>
</organism>
<feature type="transmembrane region" description="Helical" evidence="3">
    <location>
        <begin position="203"/>
        <end position="224"/>
    </location>
</feature>
<keyword evidence="3" id="KW-0472">Membrane</keyword>
<dbReference type="SUPFAM" id="SSF53649">
    <property type="entry name" value="Alkaline phosphatase-like"/>
    <property type="match status" value="1"/>
</dbReference>
<feature type="transmembrane region" description="Helical" evidence="3">
    <location>
        <begin position="261"/>
        <end position="284"/>
    </location>
</feature>
<keyword evidence="5" id="KW-1185">Reference proteome</keyword>
<comment type="similarity">
    <text evidence="2">Belongs to the CDP-alcohol phosphatidyltransferase class-I family.</text>
</comment>
<dbReference type="Pfam" id="PF01066">
    <property type="entry name" value="CDP-OH_P_transf"/>
    <property type="match status" value="1"/>
</dbReference>
<dbReference type="EMBL" id="BAABJQ010000002">
    <property type="protein sequence ID" value="GAA5179235.1"/>
    <property type="molecule type" value="Genomic_DNA"/>
</dbReference>
<name>A0ABP9RLH1_9ACTN</name>
<dbReference type="RefSeq" id="WP_345626272.1">
    <property type="nucleotide sequence ID" value="NZ_BAABJQ010000002.1"/>
</dbReference>
<evidence type="ECO:0000256" key="3">
    <source>
        <dbReference type="SAM" id="Phobius"/>
    </source>
</evidence>
<sequence>MRTVRLGALLGTLVTPVLLGVLSLTTGLSVAGWIVGLAASWTTTALVVAGRARRESPGILPPDWVTLTRASLIAGVAGLVVDSFTRTTQVTAIVVLASIALLLDAVDGQVARRTGTATPFGARLDGEFDAFLILVLSVEVARVYGGWVLAIGAFRYAFLLAGWVLPWLAAPLPSRYWRRLVATVQGVALTIAASGMLPQTVGMVVVGIALVMLAASFGQCVVWLYRAGAGPVTRRVLRRLTAVGAGAVVWGVLVAPDRLELLTPAAFLRIPVEGLVLVAIALLLPARPRRIVAVIAGVLFGLLAACKVFDLVTYQEFARPFNPVLDWENVGPAIGFARDSIGTLATGVALVLVLLALALVVALITVAAVRLTSATARHRRNSAGGVAVLGLVAVVAATLSIQVSPGQPLASTSTARVVESQVHDAQTSARDHQQFDNMIHEPDQYARIPTSNLLTGLRGKDVIIAFVESYGQVAVQGTSFSPGVDAVLRTGTTALTKAGYQTRSAFLTSPTFGGISWLAHSTLQSGLWVNNQQRYNQLMASNRYTLSDAFKQAGWRTVSDAPSDKQTWGPGTSFYHYDKMYDRRNVGYHGPMFSYASMPDQFTLAAFQRLELQPGHSPVMAEIDFVSSHTPWTPQPRMVSWDQLGDGSIFDPMPAQGLAPSVAWRNVSTVQALYGQSIQYSMTALTQWITRLHDPNLVVIALGDHQPESTVSGPSANHEVPISIITPDPKVIAAVASWNWQSGLLPGPDAPVGSMDAFRNRFLSAFSSTPQSPVTLTSPR</sequence>
<accession>A0ABP9RLH1</accession>
<dbReference type="InterPro" id="IPR017850">
    <property type="entry name" value="Alkaline_phosphatase_core_sf"/>
</dbReference>
<dbReference type="Proteomes" id="UP001501570">
    <property type="component" value="Unassembled WGS sequence"/>
</dbReference>
<protein>
    <recommendedName>
        <fullName evidence="6">CDP-alcohol phosphatidyltransferase family protein</fullName>
    </recommendedName>
</protein>
<comment type="caution">
    <text evidence="4">The sequence shown here is derived from an EMBL/GenBank/DDBJ whole genome shotgun (WGS) entry which is preliminary data.</text>
</comment>
<reference evidence="5" key="1">
    <citation type="journal article" date="2019" name="Int. J. Syst. Evol. Microbiol.">
        <title>The Global Catalogue of Microorganisms (GCM) 10K type strain sequencing project: providing services to taxonomists for standard genome sequencing and annotation.</title>
        <authorList>
            <consortium name="The Broad Institute Genomics Platform"/>
            <consortium name="The Broad Institute Genome Sequencing Center for Infectious Disease"/>
            <person name="Wu L."/>
            <person name="Ma J."/>
        </authorList>
    </citation>
    <scope>NUCLEOTIDE SEQUENCE [LARGE SCALE GENOMIC DNA]</scope>
    <source>
        <strain evidence="5">JCM 18304</strain>
    </source>
</reference>
<gene>
    <name evidence="4" type="ORF">GCM10023322_08600</name>
</gene>
<dbReference type="InterPro" id="IPR000462">
    <property type="entry name" value="CDP-OH_P_trans"/>
</dbReference>
<feature type="transmembrane region" description="Helical" evidence="3">
    <location>
        <begin position="153"/>
        <end position="173"/>
    </location>
</feature>
<evidence type="ECO:0000256" key="2">
    <source>
        <dbReference type="RuleBase" id="RU003750"/>
    </source>
</evidence>
<keyword evidence="1 2" id="KW-0808">Transferase</keyword>
<feature type="transmembrane region" description="Helical" evidence="3">
    <location>
        <begin position="33"/>
        <end position="52"/>
    </location>
</feature>
<feature type="transmembrane region" description="Helical" evidence="3">
    <location>
        <begin position="383"/>
        <end position="403"/>
    </location>
</feature>
<proteinExistence type="inferred from homology"/>
<feature type="transmembrane region" description="Helical" evidence="3">
    <location>
        <begin position="348"/>
        <end position="371"/>
    </location>
</feature>
<dbReference type="InterPro" id="IPR048254">
    <property type="entry name" value="CDP_ALCOHOL_P_TRANSF_CS"/>
</dbReference>
<evidence type="ECO:0000256" key="1">
    <source>
        <dbReference type="ARBA" id="ARBA00022679"/>
    </source>
</evidence>
<dbReference type="InterPro" id="IPR043130">
    <property type="entry name" value="CDP-OH_PTrfase_TM_dom"/>
</dbReference>
<dbReference type="Gene3D" id="1.20.120.1760">
    <property type="match status" value="1"/>
</dbReference>
<dbReference type="PROSITE" id="PS00379">
    <property type="entry name" value="CDP_ALCOHOL_P_TRANSF"/>
    <property type="match status" value="1"/>
</dbReference>
<dbReference type="Gene3D" id="3.40.720.10">
    <property type="entry name" value="Alkaline Phosphatase, subunit A"/>
    <property type="match status" value="1"/>
</dbReference>
<keyword evidence="3" id="KW-0812">Transmembrane</keyword>
<evidence type="ECO:0000313" key="4">
    <source>
        <dbReference type="EMBL" id="GAA5179235.1"/>
    </source>
</evidence>